<name>L0HG50_METFS</name>
<keyword evidence="1" id="KW-0812">Transmembrane</keyword>
<reference evidence="3" key="1">
    <citation type="submission" date="2011-12" db="EMBL/GenBank/DDBJ databases">
        <title>Complete sequence of Methanoregula formicicum SMSP.</title>
        <authorList>
            <person name="Lucas S."/>
            <person name="Han J."/>
            <person name="Lapidus A."/>
            <person name="Cheng J.-F."/>
            <person name="Goodwin L."/>
            <person name="Pitluck S."/>
            <person name="Peters L."/>
            <person name="Ovchinnikova G."/>
            <person name="Teshima H."/>
            <person name="Detter J.C."/>
            <person name="Han C."/>
            <person name="Tapia R."/>
            <person name="Land M."/>
            <person name="Hauser L."/>
            <person name="Kyrpides N."/>
            <person name="Ivanova N."/>
            <person name="Pagani I."/>
            <person name="Imachi H."/>
            <person name="Tamaki H."/>
            <person name="Sekiguchi Y."/>
            <person name="Kamagata Y."/>
            <person name="Cadillo-Quiroz H."/>
            <person name="Zinder S."/>
            <person name="Liu W.-T."/>
            <person name="Woyke T."/>
        </authorList>
    </citation>
    <scope>NUCLEOTIDE SEQUENCE [LARGE SCALE GENOMIC DNA]</scope>
    <source>
        <strain evidence="3">DSM 22288 / NBRC 105244 / SMSP</strain>
    </source>
</reference>
<reference evidence="2 3" key="2">
    <citation type="journal article" date="2014" name="Genome Announc.">
        <title>Complete Genome Sequence of Methanoregula formicica SMSPT, a Mesophilic Hydrogenotrophic Methanogen Isolated from a Methanogenic Upflow Anaerobic Sludge Blanket Reactor.</title>
        <authorList>
            <person name="Yamamoto K."/>
            <person name="Tamaki H."/>
            <person name="Cadillo-Quiroz H."/>
            <person name="Imachi H."/>
            <person name="Kyrpides N."/>
            <person name="Woyke T."/>
            <person name="Goodwin L."/>
            <person name="Zinder S.H."/>
            <person name="Kamagata Y."/>
            <person name="Liu W.T."/>
        </authorList>
    </citation>
    <scope>NUCLEOTIDE SEQUENCE [LARGE SCALE GENOMIC DNA]</scope>
    <source>
        <strain evidence="3">DSM 22288 / NBRC 105244 / SMSP</strain>
    </source>
</reference>
<dbReference type="AlphaFoldDB" id="L0HG50"/>
<evidence type="ECO:0000313" key="2">
    <source>
        <dbReference type="EMBL" id="AGB02293.1"/>
    </source>
</evidence>
<dbReference type="KEGG" id="mfo:Metfor_1250"/>
<keyword evidence="1" id="KW-1133">Transmembrane helix</keyword>
<dbReference type="InParanoid" id="L0HG50"/>
<sequence>MTRANTGYHDKFLFYDFINLLLYYVVCTGKVSQMRSLSFICMLKFFWKIFSVRKNFSTYFSNIFPEYLSISR</sequence>
<organism evidence="2 3">
    <name type="scientific">Methanoregula formicica (strain DSM 22288 / NBRC 105244 / SMSP)</name>
    <dbReference type="NCBI Taxonomy" id="593750"/>
    <lineage>
        <taxon>Archaea</taxon>
        <taxon>Methanobacteriati</taxon>
        <taxon>Methanobacteriota</taxon>
        <taxon>Stenosarchaea group</taxon>
        <taxon>Methanomicrobia</taxon>
        <taxon>Methanomicrobiales</taxon>
        <taxon>Methanoregulaceae</taxon>
        <taxon>Methanoregula</taxon>
    </lineage>
</organism>
<gene>
    <name evidence="2" type="ordered locus">Metfor_1250</name>
</gene>
<accession>L0HG50</accession>
<evidence type="ECO:0000313" key="3">
    <source>
        <dbReference type="Proteomes" id="UP000010824"/>
    </source>
</evidence>
<protein>
    <submittedName>
        <fullName evidence="2">Uncharacterized protein</fullName>
    </submittedName>
</protein>
<dbReference type="EMBL" id="CP003167">
    <property type="protein sequence ID" value="AGB02293.1"/>
    <property type="molecule type" value="Genomic_DNA"/>
</dbReference>
<dbReference type="Proteomes" id="UP000010824">
    <property type="component" value="Chromosome"/>
</dbReference>
<proteinExistence type="predicted"/>
<dbReference type="HOGENOM" id="CLU_2712811_0_0_2"/>
<dbReference type="STRING" id="593750.Metfor_1250"/>
<keyword evidence="1" id="KW-0472">Membrane</keyword>
<keyword evidence="3" id="KW-1185">Reference proteome</keyword>
<feature type="transmembrane region" description="Helical" evidence="1">
    <location>
        <begin position="12"/>
        <end position="32"/>
    </location>
</feature>
<evidence type="ECO:0000256" key="1">
    <source>
        <dbReference type="SAM" id="Phobius"/>
    </source>
</evidence>